<comment type="subcellular location">
    <subcellularLocation>
        <location evidence="1">Cell membrane</location>
        <topology evidence="1">Multi-pass membrane protein</topology>
    </subcellularLocation>
</comment>
<keyword evidence="9" id="KW-1185">Reference proteome</keyword>
<keyword evidence="4 6" id="KW-1133">Transmembrane helix</keyword>
<reference evidence="9" key="1">
    <citation type="submission" date="2018-12" db="EMBL/GenBank/DDBJ databases">
        <title>Complete genome sequence of Paenibacillus sp. MBLB1234.</title>
        <authorList>
            <person name="Nam Y.-D."/>
            <person name="Kang J."/>
            <person name="Chung W.-H."/>
            <person name="Park Y.S."/>
        </authorList>
    </citation>
    <scope>NUCLEOTIDE SEQUENCE [LARGE SCALE GENOMIC DNA]</scope>
    <source>
        <strain evidence="9">MBLB1234</strain>
    </source>
</reference>
<dbReference type="OrthoDB" id="2417289at2"/>
<evidence type="ECO:0000313" key="9">
    <source>
        <dbReference type="Proteomes" id="UP000270678"/>
    </source>
</evidence>
<keyword evidence="5 6" id="KW-0472">Membrane</keyword>
<dbReference type="InterPro" id="IPR003740">
    <property type="entry name" value="YitT"/>
</dbReference>
<evidence type="ECO:0000256" key="5">
    <source>
        <dbReference type="ARBA" id="ARBA00023136"/>
    </source>
</evidence>
<dbReference type="PANTHER" id="PTHR33545:SF5">
    <property type="entry name" value="UPF0750 MEMBRANE PROTEIN YITT"/>
    <property type="match status" value="1"/>
</dbReference>
<feature type="transmembrane region" description="Helical" evidence="6">
    <location>
        <begin position="63"/>
        <end position="83"/>
    </location>
</feature>
<dbReference type="Gene3D" id="3.30.70.120">
    <property type="match status" value="1"/>
</dbReference>
<dbReference type="InterPro" id="IPR019264">
    <property type="entry name" value="DUF2179"/>
</dbReference>
<protein>
    <submittedName>
        <fullName evidence="8">YitT family protein</fullName>
    </submittedName>
</protein>
<feature type="domain" description="DUF2179" evidence="7">
    <location>
        <begin position="229"/>
        <end position="283"/>
    </location>
</feature>
<evidence type="ECO:0000256" key="1">
    <source>
        <dbReference type="ARBA" id="ARBA00004651"/>
    </source>
</evidence>
<dbReference type="PIRSF" id="PIRSF006483">
    <property type="entry name" value="Membrane_protein_YitT"/>
    <property type="match status" value="1"/>
</dbReference>
<dbReference type="KEGG" id="plut:EI981_06395"/>
<evidence type="ECO:0000256" key="3">
    <source>
        <dbReference type="ARBA" id="ARBA00022692"/>
    </source>
</evidence>
<feature type="transmembrane region" description="Helical" evidence="6">
    <location>
        <begin position="90"/>
        <end position="112"/>
    </location>
</feature>
<dbReference type="EMBL" id="CP034346">
    <property type="protein sequence ID" value="AZS14120.1"/>
    <property type="molecule type" value="Genomic_DNA"/>
</dbReference>
<evidence type="ECO:0000256" key="6">
    <source>
        <dbReference type="SAM" id="Phobius"/>
    </source>
</evidence>
<name>A0A3S9UV00_9BACL</name>
<dbReference type="Pfam" id="PF10035">
    <property type="entry name" value="DUF2179"/>
    <property type="match status" value="1"/>
</dbReference>
<accession>A0A3S9UV00</accession>
<sequence>MNLGKYPTFIEKPIKDSLKPIHEVLITLVSAFLVAVGTNLFLVPHHLLSGGITGVASIIGYMTGWNISLLYFVLNLPLIVWGWRAVGRRYILLSCLSVVSTTWFMAIIPQYQVTKDPILGAIFGGIVSAIGIGLSLRVGGSTGGFDIVGSIVTYKHDLAMGNILLVLNGIVILVLGFYKSWDLALYSMLSTYIKGKVVDMIHVDHVKVTCFIVTKKKDEMLSHLRKLHHGITCLHSEGGYSEEDNYMLMTVTTRYEVPSVRKTVMTTDPKAFMNVVQSTEILGRFKRPRR</sequence>
<dbReference type="RefSeq" id="WP_126996467.1">
    <property type="nucleotide sequence ID" value="NZ_CP034346.1"/>
</dbReference>
<keyword evidence="3 6" id="KW-0812">Transmembrane</keyword>
<dbReference type="GO" id="GO:0005886">
    <property type="term" value="C:plasma membrane"/>
    <property type="evidence" value="ECO:0007669"/>
    <property type="project" value="UniProtKB-SubCell"/>
</dbReference>
<feature type="transmembrane region" description="Helical" evidence="6">
    <location>
        <begin position="159"/>
        <end position="178"/>
    </location>
</feature>
<proteinExistence type="predicted"/>
<evidence type="ECO:0000256" key="2">
    <source>
        <dbReference type="ARBA" id="ARBA00022475"/>
    </source>
</evidence>
<dbReference type="InterPro" id="IPR051461">
    <property type="entry name" value="UPF0750_membrane"/>
</dbReference>
<keyword evidence="2" id="KW-1003">Cell membrane</keyword>
<dbReference type="Proteomes" id="UP000270678">
    <property type="component" value="Chromosome"/>
</dbReference>
<evidence type="ECO:0000259" key="7">
    <source>
        <dbReference type="Pfam" id="PF10035"/>
    </source>
</evidence>
<organism evidence="8 9">
    <name type="scientific">Paenibacillus lutimineralis</name>
    <dbReference type="NCBI Taxonomy" id="2707005"/>
    <lineage>
        <taxon>Bacteria</taxon>
        <taxon>Bacillati</taxon>
        <taxon>Bacillota</taxon>
        <taxon>Bacilli</taxon>
        <taxon>Bacillales</taxon>
        <taxon>Paenibacillaceae</taxon>
        <taxon>Paenibacillus</taxon>
    </lineage>
</organism>
<evidence type="ECO:0000313" key="8">
    <source>
        <dbReference type="EMBL" id="AZS14120.1"/>
    </source>
</evidence>
<gene>
    <name evidence="8" type="ORF">EI981_06395</name>
</gene>
<dbReference type="CDD" id="cd16380">
    <property type="entry name" value="YitT_C"/>
    <property type="match status" value="1"/>
</dbReference>
<dbReference type="AlphaFoldDB" id="A0A3S9UV00"/>
<feature type="transmembrane region" description="Helical" evidence="6">
    <location>
        <begin position="118"/>
        <end position="138"/>
    </location>
</feature>
<feature type="transmembrane region" description="Helical" evidence="6">
    <location>
        <begin position="21"/>
        <end position="43"/>
    </location>
</feature>
<dbReference type="PANTHER" id="PTHR33545">
    <property type="entry name" value="UPF0750 MEMBRANE PROTEIN YITT-RELATED"/>
    <property type="match status" value="1"/>
</dbReference>
<evidence type="ECO:0000256" key="4">
    <source>
        <dbReference type="ARBA" id="ARBA00022989"/>
    </source>
</evidence>
<dbReference type="Pfam" id="PF02588">
    <property type="entry name" value="YitT_membrane"/>
    <property type="match status" value="1"/>
</dbReference>
<dbReference type="InterPro" id="IPR015867">
    <property type="entry name" value="N-reg_PII/ATP_PRibTrfase_C"/>
</dbReference>